<protein>
    <recommendedName>
        <fullName evidence="2">Phosphatidic acid phosphatase type 2/haloperoxidase domain-containing protein</fullName>
    </recommendedName>
</protein>
<comment type="caution">
    <text evidence="3">The sequence shown here is derived from an EMBL/GenBank/DDBJ whole genome shotgun (WGS) entry which is preliminary data.</text>
</comment>
<dbReference type="PANTHER" id="PTHR14969">
    <property type="entry name" value="SPHINGOSINE-1-PHOSPHATE PHOSPHOHYDROLASE"/>
    <property type="match status" value="1"/>
</dbReference>
<reference evidence="3 4" key="1">
    <citation type="submission" date="2017-08" db="EMBL/GenBank/DDBJ databases">
        <title>Virgibacillus indicus sp. nov. and Virgibacillus profoundi sp. nov, two moderately halophilic bacteria isolated from marine sediment by using the Microfluidic Streak Plate.</title>
        <authorList>
            <person name="Xu B."/>
            <person name="Hu B."/>
            <person name="Wang J."/>
            <person name="Zhu Y."/>
            <person name="Huang L."/>
            <person name="Du W."/>
            <person name="Huang Y."/>
        </authorList>
    </citation>
    <scope>NUCLEOTIDE SEQUENCE [LARGE SCALE GENOMIC DNA]</scope>
    <source>
        <strain evidence="3 4">IO3-P3-H5</strain>
    </source>
</reference>
<keyword evidence="1" id="KW-0812">Transmembrane</keyword>
<proteinExistence type="predicted"/>
<dbReference type="InterPro" id="IPR000326">
    <property type="entry name" value="PAP2/HPO"/>
</dbReference>
<evidence type="ECO:0000313" key="4">
    <source>
        <dbReference type="Proteomes" id="UP000218887"/>
    </source>
</evidence>
<gene>
    <name evidence="3" type="ORF">CIL05_12895</name>
</gene>
<sequence length="220" mass="25138">MNRRRLLGLKKQYYIILFLLALVLFMIGTWIVKIVSGGVPFVDQWTRDLVEKLDDTYIYTGFRWVTNLGSEPFMVPFTVIAALILWWMFRSWLPALIFAGGTLGSHLLNKLIKALVDRERPSILVSANAEGHSFPSGHAMISMVCYGLLAYFIAKKLTSTKSKLLVQFLLALLIFLIGISRYVINVHYLTDVVAGFIIGFLCLVGLIYLYEWLHKRRTQS</sequence>
<evidence type="ECO:0000313" key="3">
    <source>
        <dbReference type="EMBL" id="PAV29287.1"/>
    </source>
</evidence>
<dbReference type="Pfam" id="PF01569">
    <property type="entry name" value="PAP2"/>
    <property type="match status" value="1"/>
</dbReference>
<feature type="transmembrane region" description="Helical" evidence="1">
    <location>
        <begin position="96"/>
        <end position="116"/>
    </location>
</feature>
<dbReference type="EMBL" id="NPOA01000008">
    <property type="protein sequence ID" value="PAV29287.1"/>
    <property type="molecule type" value="Genomic_DNA"/>
</dbReference>
<keyword evidence="1" id="KW-0472">Membrane</keyword>
<keyword evidence="4" id="KW-1185">Reference proteome</keyword>
<feature type="transmembrane region" description="Helical" evidence="1">
    <location>
        <begin position="12"/>
        <end position="32"/>
    </location>
</feature>
<name>A0A2A2ICD4_9BACI</name>
<evidence type="ECO:0000256" key="1">
    <source>
        <dbReference type="SAM" id="Phobius"/>
    </source>
</evidence>
<dbReference type="Proteomes" id="UP000218887">
    <property type="component" value="Unassembled WGS sequence"/>
</dbReference>
<dbReference type="PANTHER" id="PTHR14969:SF13">
    <property type="entry name" value="AT30094P"/>
    <property type="match status" value="1"/>
</dbReference>
<organism evidence="3 4">
    <name type="scientific">Virgibacillus profundi</name>
    <dbReference type="NCBI Taxonomy" id="2024555"/>
    <lineage>
        <taxon>Bacteria</taxon>
        <taxon>Bacillati</taxon>
        <taxon>Bacillota</taxon>
        <taxon>Bacilli</taxon>
        <taxon>Bacillales</taxon>
        <taxon>Bacillaceae</taxon>
        <taxon>Virgibacillus</taxon>
    </lineage>
</organism>
<feature type="transmembrane region" description="Helical" evidence="1">
    <location>
        <begin position="73"/>
        <end position="89"/>
    </location>
</feature>
<feature type="transmembrane region" description="Helical" evidence="1">
    <location>
        <begin position="136"/>
        <end position="153"/>
    </location>
</feature>
<feature type="domain" description="Phosphatidic acid phosphatase type 2/haloperoxidase" evidence="2">
    <location>
        <begin position="95"/>
        <end position="207"/>
    </location>
</feature>
<dbReference type="Gene3D" id="1.20.144.10">
    <property type="entry name" value="Phosphatidic acid phosphatase type 2/haloperoxidase"/>
    <property type="match status" value="2"/>
</dbReference>
<dbReference type="SUPFAM" id="SSF48317">
    <property type="entry name" value="Acid phosphatase/Vanadium-dependent haloperoxidase"/>
    <property type="match status" value="1"/>
</dbReference>
<accession>A0A2A2ICD4</accession>
<keyword evidence="1" id="KW-1133">Transmembrane helix</keyword>
<dbReference type="InterPro" id="IPR036938">
    <property type="entry name" value="PAP2/HPO_sf"/>
</dbReference>
<evidence type="ECO:0000259" key="2">
    <source>
        <dbReference type="SMART" id="SM00014"/>
    </source>
</evidence>
<dbReference type="OrthoDB" id="9789113at2"/>
<dbReference type="AlphaFoldDB" id="A0A2A2ICD4"/>
<feature type="transmembrane region" description="Helical" evidence="1">
    <location>
        <begin position="165"/>
        <end position="184"/>
    </location>
</feature>
<dbReference type="SMART" id="SM00014">
    <property type="entry name" value="acidPPc"/>
    <property type="match status" value="1"/>
</dbReference>
<feature type="transmembrane region" description="Helical" evidence="1">
    <location>
        <begin position="190"/>
        <end position="210"/>
    </location>
</feature>
<dbReference type="CDD" id="cd03392">
    <property type="entry name" value="PAP2_like_2"/>
    <property type="match status" value="1"/>
</dbReference>